<proteinExistence type="predicted"/>
<keyword evidence="1" id="KW-0489">Methyltransferase</keyword>
<sequence length="188" mass="20120">MNDNMGNAVGLSHLFLRERVKPGDRVVDATCGNGHDTLFLAGLVEAEGAVFAFDVQEQALEKTRLLLEENKCLDRVQLFHAGHQELAAYVPDPVQAVAFNLGYLPGSDKSCITRAATTLAALEQASYLVVSGGVIVVVIYPGHDGGGEEAAAVEYWARSLPRSFSAWCSRQVNRSSAAPYVVLAAKVS</sequence>
<dbReference type="PANTHER" id="PTHR35276:SF1">
    <property type="entry name" value="TRNA (MNM(5)S(2)U34)-METHYLTRANSFERASE, CHLOROPLASTIC"/>
    <property type="match status" value="1"/>
</dbReference>
<gene>
    <name evidence="1" type="ordered locus">Geob_3660</name>
</gene>
<dbReference type="Pfam" id="PF06962">
    <property type="entry name" value="rRNA_methylase"/>
    <property type="match status" value="1"/>
</dbReference>
<dbReference type="EMBL" id="CP001390">
    <property type="protein sequence ID" value="ACM22001.2"/>
    <property type="molecule type" value="Genomic_DNA"/>
</dbReference>
<protein>
    <submittedName>
        <fullName evidence="1">rRNA methyltransferase, putative</fullName>
    </submittedName>
</protein>
<keyword evidence="1" id="KW-0808">Transferase</keyword>
<accession>B9M6Y0</accession>
<reference evidence="1 2" key="1">
    <citation type="submission" date="2009-01" db="EMBL/GenBank/DDBJ databases">
        <title>Complete sequence of Geobacter sp. FRC-32.</title>
        <authorList>
            <consortium name="US DOE Joint Genome Institute"/>
            <person name="Lucas S."/>
            <person name="Copeland A."/>
            <person name="Lapidus A."/>
            <person name="Glavina del Rio T."/>
            <person name="Dalin E."/>
            <person name="Tice H."/>
            <person name="Bruce D."/>
            <person name="Goodwin L."/>
            <person name="Pitluck S."/>
            <person name="Saunders E."/>
            <person name="Brettin T."/>
            <person name="Detter J.C."/>
            <person name="Han C."/>
            <person name="Larimer F."/>
            <person name="Land M."/>
            <person name="Hauser L."/>
            <person name="Kyrpides N."/>
            <person name="Ovchinnikova G."/>
            <person name="Kostka J."/>
            <person name="Richardson P."/>
        </authorList>
    </citation>
    <scope>NUCLEOTIDE SEQUENCE [LARGE SCALE GENOMIC DNA]</scope>
    <source>
        <strain evidence="2">DSM 22248 / JCM 15807 / FRC-32</strain>
    </source>
</reference>
<evidence type="ECO:0000313" key="2">
    <source>
        <dbReference type="Proteomes" id="UP000007721"/>
    </source>
</evidence>
<keyword evidence="2" id="KW-1185">Reference proteome</keyword>
<dbReference type="CDD" id="cd02440">
    <property type="entry name" value="AdoMet_MTases"/>
    <property type="match status" value="1"/>
</dbReference>
<dbReference type="InterPro" id="IPR029063">
    <property type="entry name" value="SAM-dependent_MTases_sf"/>
</dbReference>
<dbReference type="STRING" id="316067.Geob_3660"/>
<dbReference type="PANTHER" id="PTHR35276">
    <property type="entry name" value="S-ADENOSYL-L-METHIONINE-DEPENDENT METHYLTRANSFERASES SUPERFAMILY PROTEIN"/>
    <property type="match status" value="1"/>
</dbReference>
<evidence type="ECO:0000313" key="1">
    <source>
        <dbReference type="EMBL" id="ACM22001.2"/>
    </source>
</evidence>
<dbReference type="Gene3D" id="3.40.50.150">
    <property type="entry name" value="Vaccinia Virus protein VP39"/>
    <property type="match status" value="1"/>
</dbReference>
<dbReference type="InterPro" id="IPR010719">
    <property type="entry name" value="MnmM_MeTrfase"/>
</dbReference>
<dbReference type="AlphaFoldDB" id="B9M6Y0"/>
<dbReference type="GO" id="GO:0008168">
    <property type="term" value="F:methyltransferase activity"/>
    <property type="evidence" value="ECO:0007669"/>
    <property type="project" value="UniProtKB-KW"/>
</dbReference>
<dbReference type="eggNOG" id="COG2518">
    <property type="taxonomic scope" value="Bacteria"/>
</dbReference>
<dbReference type="SUPFAM" id="SSF53335">
    <property type="entry name" value="S-adenosyl-L-methionine-dependent methyltransferases"/>
    <property type="match status" value="1"/>
</dbReference>
<dbReference type="RefSeq" id="WP_230198988.1">
    <property type="nucleotide sequence ID" value="NC_011979.1"/>
</dbReference>
<dbReference type="GO" id="GO:0032259">
    <property type="term" value="P:methylation"/>
    <property type="evidence" value="ECO:0007669"/>
    <property type="project" value="UniProtKB-KW"/>
</dbReference>
<dbReference type="HOGENOM" id="CLU_079190_1_0_7"/>
<organism evidence="1 2">
    <name type="scientific">Geotalea daltonii (strain DSM 22248 / JCM 15807 / FRC-32)</name>
    <name type="common">Geobacter daltonii</name>
    <dbReference type="NCBI Taxonomy" id="316067"/>
    <lineage>
        <taxon>Bacteria</taxon>
        <taxon>Pseudomonadati</taxon>
        <taxon>Thermodesulfobacteriota</taxon>
        <taxon>Desulfuromonadia</taxon>
        <taxon>Geobacterales</taxon>
        <taxon>Geobacteraceae</taxon>
        <taxon>Geotalea</taxon>
    </lineage>
</organism>
<dbReference type="KEGG" id="geo:Geob_3660"/>
<name>B9M6Y0_GEODF</name>
<dbReference type="Proteomes" id="UP000007721">
    <property type="component" value="Chromosome"/>
</dbReference>